<keyword evidence="4" id="KW-0804">Transcription</keyword>
<dbReference type="OrthoDB" id="1871608at2759"/>
<dbReference type="PROSITE" id="PS51754">
    <property type="entry name" value="OVATE"/>
    <property type="match status" value="1"/>
</dbReference>
<keyword evidence="5" id="KW-0539">Nucleus</keyword>
<dbReference type="InterPro" id="IPR006458">
    <property type="entry name" value="Ovate_C"/>
</dbReference>
<keyword evidence="3" id="KW-0805">Transcription regulation</keyword>
<evidence type="ECO:0000256" key="4">
    <source>
        <dbReference type="ARBA" id="ARBA00023163"/>
    </source>
</evidence>
<dbReference type="PANTHER" id="PTHR34042:SF1">
    <property type="entry name" value="TRANSCRIPTION REPRESSOR OFP17"/>
    <property type="match status" value="1"/>
</dbReference>
<evidence type="ECO:0000256" key="3">
    <source>
        <dbReference type="ARBA" id="ARBA00023015"/>
    </source>
</evidence>
<keyword evidence="2" id="KW-0678">Repressor</keyword>
<keyword evidence="8" id="KW-1185">Reference proteome</keyword>
<comment type="caution">
    <text evidence="7">The sequence shown here is derived from an EMBL/GenBank/DDBJ whole genome shotgun (WGS) entry which is preliminary data.</text>
</comment>
<sequence>MKALVSLKTKLFKPCRKLFKVFKLKFRKPFFIRSIRPRSSDAKPRKSLPKNRVSALFSGFRRLKVSKKMDRVVELRSVSDAGRESMQQLFPSPITPAYVRACTSSERDGPKASRKEEVEDACRSFENYLVEMIVEEGKVEDLMDVEELLYCWKNLKSPVFIDLVCRFYGELCKDLFSPEDDDEESNINTPK</sequence>
<dbReference type="GO" id="GO:0005634">
    <property type="term" value="C:nucleus"/>
    <property type="evidence" value="ECO:0007669"/>
    <property type="project" value="UniProtKB-SubCell"/>
</dbReference>
<gene>
    <name evidence="7" type="ORF">EZV62_004598</name>
</gene>
<feature type="domain" description="OVATE" evidence="6">
    <location>
        <begin position="114"/>
        <end position="174"/>
    </location>
</feature>
<evidence type="ECO:0000256" key="1">
    <source>
        <dbReference type="ARBA" id="ARBA00004123"/>
    </source>
</evidence>
<organism evidence="7 8">
    <name type="scientific">Acer yangbiense</name>
    <dbReference type="NCBI Taxonomy" id="1000413"/>
    <lineage>
        <taxon>Eukaryota</taxon>
        <taxon>Viridiplantae</taxon>
        <taxon>Streptophyta</taxon>
        <taxon>Embryophyta</taxon>
        <taxon>Tracheophyta</taxon>
        <taxon>Spermatophyta</taxon>
        <taxon>Magnoliopsida</taxon>
        <taxon>eudicotyledons</taxon>
        <taxon>Gunneridae</taxon>
        <taxon>Pentapetalae</taxon>
        <taxon>rosids</taxon>
        <taxon>malvids</taxon>
        <taxon>Sapindales</taxon>
        <taxon>Sapindaceae</taxon>
        <taxon>Hippocastanoideae</taxon>
        <taxon>Acereae</taxon>
        <taxon>Acer</taxon>
    </lineage>
</organism>
<evidence type="ECO:0000256" key="2">
    <source>
        <dbReference type="ARBA" id="ARBA00022491"/>
    </source>
</evidence>
<protein>
    <recommendedName>
        <fullName evidence="6">OVATE domain-containing protein</fullName>
    </recommendedName>
</protein>
<name>A0A5C7IK57_9ROSI</name>
<dbReference type="InterPro" id="IPR044686">
    <property type="entry name" value="OFP17"/>
</dbReference>
<evidence type="ECO:0000313" key="7">
    <source>
        <dbReference type="EMBL" id="TXG69663.1"/>
    </source>
</evidence>
<proteinExistence type="predicted"/>
<accession>A0A5C7IK57</accession>
<comment type="subcellular location">
    <subcellularLocation>
        <location evidence="1">Nucleus</location>
    </subcellularLocation>
</comment>
<dbReference type="AlphaFoldDB" id="A0A5C7IK57"/>
<reference evidence="8" key="1">
    <citation type="journal article" date="2019" name="Gigascience">
        <title>De novo genome assembly of the endangered Acer yangbiense, a plant species with extremely small populations endemic to Yunnan Province, China.</title>
        <authorList>
            <person name="Yang J."/>
            <person name="Wariss H.M."/>
            <person name="Tao L."/>
            <person name="Zhang R."/>
            <person name="Yun Q."/>
            <person name="Hollingsworth P."/>
            <person name="Dao Z."/>
            <person name="Luo G."/>
            <person name="Guo H."/>
            <person name="Ma Y."/>
            <person name="Sun W."/>
        </authorList>
    </citation>
    <scope>NUCLEOTIDE SEQUENCE [LARGE SCALE GENOMIC DNA]</scope>
    <source>
        <strain evidence="8">cv. Malutang</strain>
    </source>
</reference>
<dbReference type="GO" id="GO:0045892">
    <property type="term" value="P:negative regulation of DNA-templated transcription"/>
    <property type="evidence" value="ECO:0007669"/>
    <property type="project" value="InterPro"/>
</dbReference>
<evidence type="ECO:0000313" key="8">
    <source>
        <dbReference type="Proteomes" id="UP000323000"/>
    </source>
</evidence>
<evidence type="ECO:0000259" key="6">
    <source>
        <dbReference type="PROSITE" id="PS51754"/>
    </source>
</evidence>
<dbReference type="EMBL" id="VAHF01000002">
    <property type="protein sequence ID" value="TXG69663.1"/>
    <property type="molecule type" value="Genomic_DNA"/>
</dbReference>
<dbReference type="PANTHER" id="PTHR34042">
    <property type="entry name" value="TRANSCRIPTION REPRESSOR OFP17"/>
    <property type="match status" value="1"/>
</dbReference>
<evidence type="ECO:0000256" key="5">
    <source>
        <dbReference type="ARBA" id="ARBA00023242"/>
    </source>
</evidence>
<dbReference type="Proteomes" id="UP000323000">
    <property type="component" value="Chromosome 2"/>
</dbReference>